<evidence type="ECO:0000313" key="6">
    <source>
        <dbReference type="EMBL" id="SAL95911.1"/>
    </source>
</evidence>
<name>A0A168L2D9_ABSGL</name>
<feature type="region of interest" description="Disordered" evidence="4">
    <location>
        <begin position="2948"/>
        <end position="2983"/>
    </location>
</feature>
<dbReference type="SUPFAM" id="SSF143575">
    <property type="entry name" value="GAS2 domain-like"/>
    <property type="match status" value="1"/>
</dbReference>
<dbReference type="GO" id="GO:0005856">
    <property type="term" value="C:cytoskeleton"/>
    <property type="evidence" value="ECO:0007669"/>
    <property type="project" value="UniProtKB-SubCell"/>
</dbReference>
<evidence type="ECO:0000259" key="5">
    <source>
        <dbReference type="PROSITE" id="PS51460"/>
    </source>
</evidence>
<evidence type="ECO:0000256" key="4">
    <source>
        <dbReference type="SAM" id="MobiDB-lite"/>
    </source>
</evidence>
<evidence type="ECO:0000256" key="3">
    <source>
        <dbReference type="ARBA" id="ARBA00023212"/>
    </source>
</evidence>
<feature type="region of interest" description="Disordered" evidence="4">
    <location>
        <begin position="841"/>
        <end position="861"/>
    </location>
</feature>
<dbReference type="InterPro" id="IPR036534">
    <property type="entry name" value="GAR_dom_sf"/>
</dbReference>
<keyword evidence="3" id="KW-0206">Cytoskeleton</keyword>
<dbReference type="GO" id="GO:0008017">
    <property type="term" value="F:microtubule binding"/>
    <property type="evidence" value="ECO:0007669"/>
    <property type="project" value="InterPro"/>
</dbReference>
<gene>
    <name evidence="6" type="primary">ABSGL_01252.1 scaffold 1223</name>
</gene>
<protein>
    <recommendedName>
        <fullName evidence="5">GAR domain-containing protein</fullName>
    </recommendedName>
</protein>
<dbReference type="SUPFAM" id="SSF47576">
    <property type="entry name" value="Calponin-homology domain, CH-domain"/>
    <property type="match status" value="1"/>
</dbReference>
<feature type="compositionally biased region" description="Low complexity" evidence="4">
    <location>
        <begin position="2959"/>
        <end position="2982"/>
    </location>
</feature>
<dbReference type="Gene3D" id="1.10.418.10">
    <property type="entry name" value="Calponin-like domain"/>
    <property type="match status" value="2"/>
</dbReference>
<proteinExistence type="predicted"/>
<feature type="domain" description="GAR" evidence="5">
    <location>
        <begin position="2839"/>
        <end position="2913"/>
    </location>
</feature>
<dbReference type="PROSITE" id="PS51460">
    <property type="entry name" value="GAR"/>
    <property type="match status" value="1"/>
</dbReference>
<keyword evidence="2" id="KW-0963">Cytoplasm</keyword>
<feature type="compositionally biased region" description="Low complexity" evidence="4">
    <location>
        <begin position="1267"/>
        <end position="1281"/>
    </location>
</feature>
<sequence>MTSLISSSLNTTITNEALLPTANGSSSTASSSTHDPFIIRVLSSWVNTRLDTQAIGRFDRDFRDGACLNSLMARLQQDHQPPTTTTTTTTHSENNGSTHQDHLSDVARIIDALVENDEDMTTTNTAAVEELGYSIRKGHVGVTMELVSCIILNLSIKCILADEHVTTWTNQKPCLHAMKTPVSTMPTFHIGDWSFQHTFLDVRSTLMAWVNWQFKHAVGNVGGDDLALDPILDFGPSWKNGLAFTLLIYCLDYTLLPDHLQLWLRQRIHDNLNSKWTLIEDRSETCTLISLVFDIASRHMDVPTYFVAQDLLDMDPVNEWCIIMYVYGFYRSTLSSSSQSHQHRPLSTSHQSDLQHALTTIRSISHTINDHGVLEPLHPLDNIDETTIDLYSQQVSNARSLWKLCLSENTDSTAQPGYQQLQESLDATIQAYDLFTLGCSFTEISQAIQTELHVVETMMNNTDATMTTDSIQQLESRMSMVQSSLSGMEEEFGPLLKQQRYNNYLSQVHERYKLVCAWVDQVRIWMIEADRIRGRIGHWIDLIRERNSLVDDLQLNVLAVVDLTALDHLDVMTLYNEHQQLKREVDRFEADDMKRLRTHVKQRTTDQDSQRDDLTPADTSTIEITLITLNMLHLLTQLMADRGHWIDCLVNRLKWEHLFEKAVEWIFAKDNELDQFFRDQALWCEQDDDGFDISRTTTGISPSATSTTLATNDGKETAEQIIGILMRLEQDIAAFDRESFSDVLDAYQEMEGLVADIGDDPLPHFLEQRQSGFEAAFEDLMKRCGLGRKVVEQHLVMMDIIAQFKNIKGNGELLRRRLLAGNDGFADHGLDGKMDKGCSDDNDGYHGDTSDNSNSSGNPIDTCVRNFKETSADFLAHAQTRIPYPEVPVMLTAMGAHDSQDIGATNDAIRSVLHTYGMSLALIADGLDQLLAERQHMHSLQRRVKHACEQLGRFADWMADKRCMVEKSDFDLYSDNDDDDNESASFTFRYVQDKDEKLVRLEKERDGVASRIQQMECDELAKLLDTVNVLEHDIDAANAVFVDRHALVDALQRLEGARNDLNATLMSRAHKLDVLKKQLEWKTQWIKSHQWILSATRKLWDFCAKKARFDPGLDNVDYSSSTVDQRNLSATLHSHQDRISDAGERQMNVLSESYQSMVDGMDYWAQTSTAANDIHATHPPNGDHLPHTSPSVYDFTNKQSIVVQEYRALIQLSQYASKLVSQRSSVVDILTHMHDASREGERLRDNLTKSTRRMMEQDLGGQYRNNSQSTRQTPPQQPSIQERVESFQQLVVKIKRTVDSIGYHMYSARISDPGFSSIFSSTQVQQSQQSDIKNLMMGKVDQLVKLESLLVNLLASYDSAEKKKQLVLRYSADAVELDHWIQEQMMALKNRHLDVAAETLEVLMDGKSWDDLDRQHQQFVYMVESFEADQLKQLHDKVALLMDDTLTSSEPGHARLQHQRRSVDMTLSVTQNLAMTISNFAALKQEIVDEAITMDALRKRIEWSSVLQNALSQLELIQTGLSSWCKKKDQWIYSDDFFGDEDDEEMDHGPILMALYEGLELLAADKDEFTKTTLPRVHELYDVFVQSFANLPRPAATPDHIENAMTSLDRSTNRCHEALVSRNKELDVIQGCIQWEADWKGIYLAIKDRQLDLESFVSKSARWKPQGPAWNNGALLKDSQTIHQQCAILDGKLKDLASRFDKLHHDVSTNNVNSNISHSMSSKLDQVESHSRHVSQLNHFLDMVVKQNQMVQDLLGRMDIIGGDLKVVLEDYKATGHPEAHEVYDSSTDYGAPSKISLQHKQFTKDVGQIRSDASGMIYPVRLGWHQLDGSTSLDDVDDDLMALDNTANNTIRDTLTDGIGQLDQNVLELGRIIMVNEQRSRCYATLQAFKKQLQSCGDFIEEQKALLDKATISMETGIPDLATATFPLSLDPYLSILEQAFSHAGDVNRSLKSNQFMLSGIADLHEQYLELPRDELAGKVLDEFNHLDLVYMQTSEKWQELGSSATSTTSRIENEILPTLLTHGMKQLDQELESVDLEVRSQHYSTVSEEQLAAWIKKTKALRQNYNQLRTGICGGLTTLSAARLDGAHKKIVQLDDSLKAIETRMVQWRHIEQQHDQINMYVGRATSATQSLLALQTAMDSLDFTDQTTDAACIIQQTRKSFRQAMDGVQDLENVYEDLWDGTQQALQTSDDDFQVPRIQSQANQMVETRSKLRDTITMATQSMGLVNRWLDLYNDLKEVRQTVIGCKTTLDTLLLRANSQDESTLLDKLDKQLHMVLPRLKNEPSGFDQLLLTDKYHFGLYSRYYQETLGLSDAVQKLLEDRRLSIDKAQLTRQYQDAIEQRRQICLEQKSALERQAQVYQQLSSQYQVDGYPASKLIDIPGMLKSDFVALDCAKGVVADCKNDLLLGGGDINAIYEQLTGEFGRSHEEMVNMQQPLVSLLDALDSMIGHQERHHRFIGSIEAYDGHATELLGTISQLYTTLTSLETMDDNAYTEITQQQMALKESMDLFTPFVMQEGTDEENPLAAPTLGDDPLYHNCLGWLDIRYQDVMKNWTQCCDTLNNHRRQLLEGQQKQQNSSQMEDLIKYMDEMEKRVNTLHLSGCRNIEAEHRELDDIDKEFLDTLCPRIDAILDQQLPLTDDSSKESGNNMTHQQLRASLEQSRDGIKLAIGMKKVDAQDQDKTLQLVDDINGLEREIDLVDELITAAAPHHSRIVNGSFVKSDLQDLLNELVKSYKAHSMAVGPLFESLQGRIMQVPTSSLVDLLESAKRHWAKTKEAAAARERELQMCIEQLQNDFFTKLAIIGKSQHQRQQQRQTALPLEPYSPSSSSFSYKVDRENSLDVQIGQVLKNQPYRTKIKMVPGQVGKYWIGDKNPRLVYCRILKSKVVMVRVGGGWVELSQFLLDHGCNDGTIIPGGQENGGSTFKEAFIRMSSRSISPSGRVTLRGGGGLKYKGSDSSGSLSPSRSSSKTSTSTRCRSPLAGYTDGDRYVRVDESGNHFALKMTRVDDDYFIPYQKAHFQS</sequence>
<comment type="subcellular location">
    <subcellularLocation>
        <location evidence="1">Cytoplasm</location>
        <location evidence="1">Cytoskeleton</location>
    </subcellularLocation>
</comment>
<feature type="region of interest" description="Disordered" evidence="4">
    <location>
        <begin position="1259"/>
        <end position="1281"/>
    </location>
</feature>
<dbReference type="EMBL" id="LT550481">
    <property type="protein sequence ID" value="SAL95911.1"/>
    <property type="molecule type" value="Genomic_DNA"/>
</dbReference>
<feature type="region of interest" description="Disordered" evidence="4">
    <location>
        <begin position="74"/>
        <end position="101"/>
    </location>
</feature>
<keyword evidence="7" id="KW-1185">Reference proteome</keyword>
<dbReference type="SMART" id="SM00243">
    <property type="entry name" value="GAS2"/>
    <property type="match status" value="1"/>
</dbReference>
<accession>A0A168L2D9</accession>
<organism evidence="6">
    <name type="scientific">Absidia glauca</name>
    <name type="common">Pin mould</name>
    <dbReference type="NCBI Taxonomy" id="4829"/>
    <lineage>
        <taxon>Eukaryota</taxon>
        <taxon>Fungi</taxon>
        <taxon>Fungi incertae sedis</taxon>
        <taxon>Mucoromycota</taxon>
        <taxon>Mucoromycotina</taxon>
        <taxon>Mucoromycetes</taxon>
        <taxon>Mucorales</taxon>
        <taxon>Cunninghamellaceae</taxon>
        <taxon>Absidia</taxon>
    </lineage>
</organism>
<evidence type="ECO:0000256" key="2">
    <source>
        <dbReference type="ARBA" id="ARBA00022490"/>
    </source>
</evidence>
<evidence type="ECO:0000256" key="1">
    <source>
        <dbReference type="ARBA" id="ARBA00004245"/>
    </source>
</evidence>
<reference evidence="6" key="1">
    <citation type="submission" date="2016-04" db="EMBL/GenBank/DDBJ databases">
        <authorList>
            <person name="Evans L.H."/>
            <person name="Alamgir A."/>
            <person name="Owens N."/>
            <person name="Weber N.D."/>
            <person name="Virtaneva K."/>
            <person name="Barbian K."/>
            <person name="Babar A."/>
            <person name="Rosenke K."/>
        </authorList>
    </citation>
    <scope>NUCLEOTIDE SEQUENCE [LARGE SCALE GENOMIC DNA]</scope>
    <source>
        <strain evidence="6">CBS 101.48</strain>
    </source>
</reference>
<dbReference type="Proteomes" id="UP000078561">
    <property type="component" value="Unassembled WGS sequence"/>
</dbReference>
<dbReference type="STRING" id="4829.A0A168L2D9"/>
<dbReference type="InterPro" id="IPR036872">
    <property type="entry name" value="CH_dom_sf"/>
</dbReference>
<dbReference type="OrthoDB" id="10017054at2759"/>
<dbReference type="InterPro" id="IPR003108">
    <property type="entry name" value="GAR_dom"/>
</dbReference>
<dbReference type="InParanoid" id="A0A168L2D9"/>
<dbReference type="Pfam" id="PF02187">
    <property type="entry name" value="GAS2"/>
    <property type="match status" value="1"/>
</dbReference>
<evidence type="ECO:0000313" key="7">
    <source>
        <dbReference type="Proteomes" id="UP000078561"/>
    </source>
</evidence>
<dbReference type="Gene3D" id="3.30.920.20">
    <property type="entry name" value="Gas2-like domain"/>
    <property type="match status" value="1"/>
</dbReference>
<dbReference type="Gene3D" id="1.20.58.60">
    <property type="match status" value="1"/>
</dbReference>